<keyword evidence="8" id="KW-0862">Zinc</keyword>
<evidence type="ECO:0000256" key="2">
    <source>
        <dbReference type="ARBA" id="ARBA00011738"/>
    </source>
</evidence>
<keyword evidence="5" id="KW-0479">Metal-binding</keyword>
<evidence type="ECO:0000313" key="10">
    <source>
        <dbReference type="EMBL" id="KCV68780.1"/>
    </source>
</evidence>
<comment type="cofactor">
    <cofactor evidence="1">
        <name>Zn(2+)</name>
        <dbReference type="ChEBI" id="CHEBI:29105"/>
    </cofactor>
</comment>
<dbReference type="GO" id="GO:0042781">
    <property type="term" value="F:3'-tRNA processing endoribonuclease activity"/>
    <property type="evidence" value="ECO:0007669"/>
    <property type="project" value="TreeGrafter"/>
</dbReference>
<dbReference type="GO" id="GO:0005634">
    <property type="term" value="C:nucleus"/>
    <property type="evidence" value="ECO:0007669"/>
    <property type="project" value="TreeGrafter"/>
</dbReference>
<dbReference type="HAMAP" id="MF_01818">
    <property type="entry name" value="RNase_Z_BN"/>
    <property type="match status" value="1"/>
</dbReference>
<dbReference type="InterPro" id="IPR013471">
    <property type="entry name" value="RNase_Z/BN"/>
</dbReference>
<keyword evidence="3" id="KW-0819">tRNA processing</keyword>
<dbReference type="Gene3D" id="3.60.15.10">
    <property type="entry name" value="Ribonuclease Z/Hydroxyacylglutathione hydrolase-like"/>
    <property type="match status" value="2"/>
</dbReference>
<proteinExistence type="inferred from homology"/>
<dbReference type="InterPro" id="IPR036866">
    <property type="entry name" value="RibonucZ/Hydroxyglut_hydro"/>
</dbReference>
<protein>
    <submittedName>
        <fullName evidence="10">Uncharacterized protein</fullName>
    </submittedName>
</protein>
<organism evidence="10">
    <name type="scientific">Fonticula alba</name>
    <name type="common">Slime mold</name>
    <dbReference type="NCBI Taxonomy" id="691883"/>
    <lineage>
        <taxon>Eukaryota</taxon>
        <taxon>Rotosphaerida</taxon>
        <taxon>Fonticulaceae</taxon>
        <taxon>Fonticula</taxon>
    </lineage>
</organism>
<dbReference type="PANTHER" id="PTHR46018">
    <property type="entry name" value="ZINC PHOSPHODIESTERASE ELAC PROTEIN 1"/>
    <property type="match status" value="1"/>
</dbReference>
<evidence type="ECO:0000256" key="6">
    <source>
        <dbReference type="ARBA" id="ARBA00022759"/>
    </source>
</evidence>
<evidence type="ECO:0000256" key="7">
    <source>
        <dbReference type="ARBA" id="ARBA00022801"/>
    </source>
</evidence>
<name>A0A058Z3D8_FONAL</name>
<gene>
    <name evidence="10" type="ORF">H696_04199</name>
</gene>
<dbReference type="Proteomes" id="UP000030693">
    <property type="component" value="Unassembled WGS sequence"/>
</dbReference>
<evidence type="ECO:0000256" key="5">
    <source>
        <dbReference type="ARBA" id="ARBA00022723"/>
    </source>
</evidence>
<accession>A0A058Z3D8</accession>
<feature type="region of interest" description="Disordered" evidence="9">
    <location>
        <begin position="529"/>
        <end position="550"/>
    </location>
</feature>
<evidence type="ECO:0000256" key="1">
    <source>
        <dbReference type="ARBA" id="ARBA00001947"/>
    </source>
</evidence>
<evidence type="ECO:0000256" key="4">
    <source>
        <dbReference type="ARBA" id="ARBA00022722"/>
    </source>
</evidence>
<dbReference type="EMBL" id="KB932207">
    <property type="protein sequence ID" value="KCV68780.1"/>
    <property type="molecule type" value="Genomic_DNA"/>
</dbReference>
<evidence type="ECO:0000256" key="8">
    <source>
        <dbReference type="ARBA" id="ARBA00022833"/>
    </source>
</evidence>
<evidence type="ECO:0000256" key="3">
    <source>
        <dbReference type="ARBA" id="ARBA00022694"/>
    </source>
</evidence>
<reference evidence="10" key="1">
    <citation type="submission" date="2013-04" db="EMBL/GenBank/DDBJ databases">
        <title>The Genome Sequence of Fonticula alba ATCC 38817.</title>
        <authorList>
            <consortium name="The Broad Institute Genomics Platform"/>
            <person name="Russ C."/>
            <person name="Cuomo C."/>
            <person name="Burger G."/>
            <person name="Gray M.W."/>
            <person name="Holland P.W.H."/>
            <person name="King N."/>
            <person name="Lang F.B.F."/>
            <person name="Roger A.J."/>
            <person name="Ruiz-Trillo I."/>
            <person name="Brown M."/>
            <person name="Walker B."/>
            <person name="Young S."/>
            <person name="Zeng Q."/>
            <person name="Gargeya S."/>
            <person name="Fitzgerald M."/>
            <person name="Haas B."/>
            <person name="Abouelleil A."/>
            <person name="Allen A.W."/>
            <person name="Alvarado L."/>
            <person name="Arachchi H.M."/>
            <person name="Berlin A.M."/>
            <person name="Chapman S.B."/>
            <person name="Gainer-Dewar J."/>
            <person name="Goldberg J."/>
            <person name="Griggs A."/>
            <person name="Gujja S."/>
            <person name="Hansen M."/>
            <person name="Howarth C."/>
            <person name="Imamovic A."/>
            <person name="Ireland A."/>
            <person name="Larimer J."/>
            <person name="McCowan C."/>
            <person name="Murphy C."/>
            <person name="Pearson M."/>
            <person name="Poon T.W."/>
            <person name="Priest M."/>
            <person name="Roberts A."/>
            <person name="Saif S."/>
            <person name="Shea T."/>
            <person name="Sisk P."/>
            <person name="Sykes S."/>
            <person name="Wortman J."/>
            <person name="Nusbaum C."/>
            <person name="Birren B."/>
        </authorList>
    </citation>
    <scope>NUCLEOTIDE SEQUENCE [LARGE SCALE GENOMIC DNA]</scope>
    <source>
        <strain evidence="10">ATCC 38817</strain>
    </source>
</reference>
<dbReference type="PANTHER" id="PTHR46018:SF2">
    <property type="entry name" value="ZINC PHOSPHODIESTERASE ELAC PROTEIN 1"/>
    <property type="match status" value="1"/>
</dbReference>
<dbReference type="SUPFAM" id="SSF56281">
    <property type="entry name" value="Metallo-hydrolase/oxidoreductase"/>
    <property type="match status" value="1"/>
</dbReference>
<evidence type="ECO:0000256" key="9">
    <source>
        <dbReference type="SAM" id="MobiDB-lite"/>
    </source>
</evidence>
<keyword evidence="11" id="KW-1185">Reference proteome</keyword>
<dbReference type="GeneID" id="20528924"/>
<dbReference type="GO" id="GO:0046872">
    <property type="term" value="F:metal ion binding"/>
    <property type="evidence" value="ECO:0007669"/>
    <property type="project" value="UniProtKB-KW"/>
</dbReference>
<dbReference type="OrthoDB" id="527344at2759"/>
<dbReference type="Pfam" id="PF23023">
    <property type="entry name" value="Anti-Pycsar_Apyc1"/>
    <property type="match status" value="1"/>
</dbReference>
<dbReference type="AlphaFoldDB" id="A0A058Z3D8"/>
<dbReference type="RefSeq" id="XP_009496351.1">
    <property type="nucleotide sequence ID" value="XM_009498076.1"/>
</dbReference>
<dbReference type="OMA" id="HHVYGPP"/>
<keyword evidence="4" id="KW-0540">Nuclease</keyword>
<dbReference type="STRING" id="691883.A0A058Z3D8"/>
<sequence length="628" mass="65550">MLVRAVRHFCGTHAARLAIAAGQPPAPPLPLFLPLPSITPRRLSSAAARSSAVPPLRSYPMQLCFLGTGSAIPSASRGTSAMAMVVDGTHMLLFDCGENTQVKLQQSKLGFRKMSHIFITHAHGDHVNGLVGLLMTLSSSAGSTGFVPGDGHLVIVGPPGLRAYLRQSLRFSGTNMAFRFVVHELHPALGEAPALDDSPAGDFLFNELQGRNVRPNPATAGASIDGASASAAGSPISYCTCGASPPCDALPPGDGGASSIHRECIRPAPAGTYDVPLAADWPETPGAGPDARLLCSGHFSFGPNCPSGMDDEGLRARLRADGRPDLSDADAVSWMFDPATYPVVESAPAPAPVPKSPSKAPTLLALPADATGGQGPVRASLTDRVAYRVPGLPACQLPFRVTAAPLAHDTFSFGFAVTEFPKRPRFDSAALLEAIGKRMPDIPARDISRKISSVICNGGHFVADDSSPHPGASFCAAEFIVPPVPGRRVAFMGDTSDSRAALAICHGADAIVHEATLAGFQILRDGSLDPGTEESHRAAEGLARSRGHSTPQMAGKFARLASHKSHLILSHFSARYPALNVAQPPTSSPEAPLTAPQNHMEMIVKLAADQHPGGQVSAAHDLCTFVIR</sequence>
<dbReference type="eggNOG" id="KOG2121">
    <property type="taxonomic scope" value="Eukaryota"/>
</dbReference>
<keyword evidence="6" id="KW-0255">Endonuclease</keyword>
<evidence type="ECO:0000313" key="11">
    <source>
        <dbReference type="Proteomes" id="UP000030693"/>
    </source>
</evidence>
<comment type="subunit">
    <text evidence="2">Homodimer.</text>
</comment>
<keyword evidence="7" id="KW-0378">Hydrolase</keyword>